<reference evidence="2 3" key="1">
    <citation type="submission" date="2008-07" db="EMBL/GenBank/DDBJ databases">
        <authorList>
            <person name="El-Sayed N."/>
            <person name="Caler E."/>
            <person name="Inman J."/>
            <person name="Amedeo P."/>
            <person name="Hass B."/>
            <person name="Wortman J."/>
        </authorList>
    </citation>
    <scope>NUCLEOTIDE SEQUENCE [LARGE SCALE GENOMIC DNA]</scope>
    <source>
        <strain evidence="3">ATCC 50983 / TXsc</strain>
    </source>
</reference>
<feature type="compositionally biased region" description="Polar residues" evidence="1">
    <location>
        <begin position="449"/>
        <end position="474"/>
    </location>
</feature>
<keyword evidence="2" id="KW-0477">Merozoite</keyword>
<evidence type="ECO:0007829" key="4">
    <source>
        <dbReference type="PDB" id="9FQ7"/>
    </source>
</evidence>
<feature type="region of interest" description="Disordered" evidence="1">
    <location>
        <begin position="392"/>
        <end position="507"/>
    </location>
</feature>
<organism evidence="3">
    <name type="scientific">Perkinsus marinus (strain ATCC 50983 / TXsc)</name>
    <dbReference type="NCBI Taxonomy" id="423536"/>
    <lineage>
        <taxon>Eukaryota</taxon>
        <taxon>Sar</taxon>
        <taxon>Alveolata</taxon>
        <taxon>Perkinsozoa</taxon>
        <taxon>Perkinsea</taxon>
        <taxon>Perkinsida</taxon>
        <taxon>Perkinsidae</taxon>
        <taxon>Perkinsus</taxon>
    </lineage>
</organism>
<sequence length="547" mass="61369">MSSLLRSCPRGVPRHVQRIGYISTSETLNQKILRWLDVTGMLTRWHSRREFILDMDPYFRKNSGMWTEWERKTLLFLFYCCTLATPYSAYLDLQELKHQGTKPPRPVSLESRFMNQRRYDFTWMHPQDKFCSECRPVELECKKMCFDRYRSMDYRMYGFQRPRIQTYYSFSTCPLRDMFSFLSKLTTDSPKKEAAEESTVAVAEEVTDTGVEVTSVTVTKVEEEPKGTSETNAATGSDEAAVAKKEDAARSTSEGKDEEKKSAESGVPEVSQPKVTSTITTEMGTPEATKTSTTPTEVEKEEASASKGSVTEKSPKETPKSTSGNKKNKGKKSVENSPSKNGEDLEKENEELKKRISDLTKRYEEQHSEFAQKRSEQKQLVSVITQLYQLTMGIDSNTPTTDSPKQRNSSSPKTQSSSTDKKGRKTQRSPGSAGPSSSVLTKGDKAAVSPSSNATDKKSAASTYRRSQEQSLQQLIAEAKARQAQLKNKRKSESSVVASGPNPESVREQLRVATTKKEVEDAINDAKKLNMTYELSLGEKKLNALTA</sequence>
<feature type="compositionally biased region" description="Polar residues" evidence="1">
    <location>
        <begin position="428"/>
        <end position="440"/>
    </location>
</feature>
<keyword evidence="3" id="KW-1185">Reference proteome</keyword>
<evidence type="ECO:0000313" key="3">
    <source>
        <dbReference type="Proteomes" id="UP000007800"/>
    </source>
</evidence>
<feature type="region of interest" description="Disordered" evidence="1">
    <location>
        <begin position="220"/>
        <end position="379"/>
    </location>
</feature>
<evidence type="ECO:0000313" key="2">
    <source>
        <dbReference type="EMBL" id="EER09583.1"/>
    </source>
</evidence>
<dbReference type="RefSeq" id="XP_002777788.1">
    <property type="nucleotide sequence ID" value="XM_002777742.1"/>
</dbReference>
<dbReference type="PDB" id="9FQ8">
    <property type="method" value="EM"/>
    <property type="resolution" value="2.20 A"/>
    <property type="chains" value="4E=22-173"/>
</dbReference>
<feature type="compositionally biased region" description="Low complexity" evidence="1">
    <location>
        <begin position="409"/>
        <end position="418"/>
    </location>
</feature>
<dbReference type="AlphaFoldDB" id="C5L0U1"/>
<dbReference type="Proteomes" id="UP000007800">
    <property type="component" value="Unassembled WGS sequence"/>
</dbReference>
<keyword evidence="4 5" id="KW-0002">3D-structure</keyword>
<gene>
    <name evidence="2" type="ORF">Pmar_PMAR008723</name>
</gene>
<protein>
    <submittedName>
        <fullName evidence="2">Merozoite surface protein, putative</fullName>
    </submittedName>
</protein>
<proteinExistence type="evidence at protein level"/>
<accession>C5L0U1</accession>
<feature type="compositionally biased region" description="Basic and acidic residues" evidence="1">
    <location>
        <begin position="350"/>
        <end position="377"/>
    </location>
</feature>
<evidence type="ECO:0000256" key="1">
    <source>
        <dbReference type="SAM" id="MobiDB-lite"/>
    </source>
</evidence>
<feature type="compositionally biased region" description="Low complexity" evidence="1">
    <location>
        <begin position="285"/>
        <end position="296"/>
    </location>
</feature>
<dbReference type="InParanoid" id="C5L0U1"/>
<feature type="compositionally biased region" description="Polar residues" evidence="1">
    <location>
        <begin position="392"/>
        <end position="408"/>
    </location>
</feature>
<dbReference type="PDB" id="9FQ7">
    <property type="method" value="EM"/>
    <property type="resolution" value="2.50 A"/>
    <property type="chains" value="4E/4e=22-173"/>
</dbReference>
<dbReference type="EMBL" id="GG678140">
    <property type="protein sequence ID" value="EER09583.1"/>
    <property type="molecule type" value="Genomic_DNA"/>
</dbReference>
<reference evidence="4" key="3">
    <citation type="submission" date="2024-06" db="PDB data bank">
        <title>Perkinsus marinus Respiratory supercomplex CII2CIII2CIV2 in c1 sate.</title>
        <authorList>
            <person name="Wu F."/>
            <person name="Amunts A."/>
        </authorList>
    </citation>
    <scope>STRUCTURE BY ELECTRON MICROSCOPY (2.50 ANGSTROMS) OF 22-173</scope>
    <scope>DISULFIDE BONDS</scope>
</reference>
<reference evidence="5" key="2">
    <citation type="submission" date="2024-06" db="PDB data bank">
        <title>Perkinsus marinus Respiratory complex CIV.</title>
        <authorList>
            <person name="Wu F."/>
            <person name="Amunts A."/>
        </authorList>
    </citation>
    <scope>STRUCTURE BY ELECTRON MICROSCOPY (2.20 ANGSTROMS) OF 22-173</scope>
    <scope>DISULFIDE BONDS</scope>
</reference>
<evidence type="ECO:0007829" key="6">
    <source>
        <dbReference type="PDB" id="9FZL"/>
    </source>
</evidence>
<dbReference type="GeneID" id="9052508"/>
<dbReference type="PDB" id="9FZL">
    <property type="method" value="EM"/>
    <property type="resolution" value="2.20 A"/>
    <property type="chains" value="4E/4e=22-173"/>
</dbReference>
<dbReference type="OrthoDB" id="444121at2759"/>
<reference evidence="6" key="4">
    <citation type="submission" date="2024-07" db="PDB data bank">
        <title>Perkinsus marinus respiratory supercomplex CII2CIII2CIV2 in an intermediate state.</title>
        <authorList>
            <person name="Wu F."/>
            <person name="Amunts A."/>
        </authorList>
    </citation>
    <scope>STRUCTURE BY ELECTRON MICROSCOPY (2.20 ANGSTROMS) OF 22-173</scope>
    <scope>DISULFIDE BONDS</scope>
</reference>
<feature type="compositionally biased region" description="Basic and acidic residues" evidence="1">
    <location>
        <begin position="241"/>
        <end position="263"/>
    </location>
</feature>
<evidence type="ECO:0007829" key="5">
    <source>
        <dbReference type="PDB" id="9FQ8"/>
    </source>
</evidence>
<feature type="compositionally biased region" description="Polar residues" evidence="1">
    <location>
        <begin position="273"/>
        <end position="283"/>
    </location>
</feature>
<name>C5L0U1_PERM5</name>
<feature type="disulfide bond" evidence="4 5">
    <location>
        <begin position="134"/>
        <end position="141"/>
    </location>
</feature>